<dbReference type="InterPro" id="IPR050206">
    <property type="entry name" value="FtsK/SpoIIIE/SftA"/>
</dbReference>
<evidence type="ECO:0000256" key="4">
    <source>
        <dbReference type="SAM" id="MobiDB-lite"/>
    </source>
</evidence>
<dbReference type="PROSITE" id="PS50901">
    <property type="entry name" value="FTSK"/>
    <property type="match status" value="1"/>
</dbReference>
<dbReference type="GO" id="GO:0051301">
    <property type="term" value="P:cell division"/>
    <property type="evidence" value="ECO:0007669"/>
    <property type="project" value="UniProtKB-KW"/>
</dbReference>
<keyword evidence="2 3" id="KW-0067">ATP-binding</keyword>
<gene>
    <name evidence="6" type="ORF">F7D09_1434</name>
</gene>
<sequence>MLSLGAPLAAQTVMLVAMLVERRWMFAVMIAPSLVGCLASMLAALQSQKPGAAAQDANDGLPHGSDGQAAASGAAADGRTAGDPSGLSAPSLEALHGLDRDPLLWRVVAPRWLAAPSMRAQVGVGVDGPFCIDLAAQGPHALVAGTTGSGKSVLLQSWCLAMALNNSPDALRFVFLDFKGGSAFSALERLPHAVGSVCDLDLKHAARALRALEAELTRRERLVAQERVSAIHELRRPQPRLVIVIDEFHALKNQLPDYIDRLVRIASLGRSLGMHLIACTQNPLGQVGSDMKANMTLNICLRVRDALQSAELLGDGRAAAISPNSPGGAWVADGQSVTAMRCSPSHDIDSLVSAIGAAAAFHGIDPAAPLFTPPLPSSFLLDAAASMRAAATTSPAGVAVPFALGDDGVGVAILALELMAGNIGVIGGHGRGKTTLLDTLAAMSRNLPGLSVRRSQRIGGEMVTERLHHDAAAARTFHSGSAAPTAPRTLWLVDDADALLDPFAADAHAAAFQQALGDPSTTVVFAVETSKHVRVPEHCTTRVVFPTGERTIDLMDGIPAELLATCDHDDIATSGRAVLLRQGAAMWMQCATVRKSPPNHRLLPP</sequence>
<evidence type="ECO:0000313" key="6">
    <source>
        <dbReference type="EMBL" id="KAB7790089.1"/>
    </source>
</evidence>
<dbReference type="GO" id="GO:0003677">
    <property type="term" value="F:DNA binding"/>
    <property type="evidence" value="ECO:0007669"/>
    <property type="project" value="InterPro"/>
</dbReference>
<evidence type="ECO:0000313" key="7">
    <source>
        <dbReference type="Proteomes" id="UP000441772"/>
    </source>
</evidence>
<feature type="domain" description="FtsK" evidence="5">
    <location>
        <begin position="127"/>
        <end position="310"/>
    </location>
</feature>
<keyword evidence="7" id="KW-1185">Reference proteome</keyword>
<evidence type="ECO:0000259" key="5">
    <source>
        <dbReference type="PROSITE" id="PS50901"/>
    </source>
</evidence>
<name>A0A6I1GKV6_9BIFI</name>
<feature type="binding site" evidence="3">
    <location>
        <begin position="145"/>
        <end position="152"/>
    </location>
    <ligand>
        <name>ATP</name>
        <dbReference type="ChEBI" id="CHEBI:30616"/>
    </ligand>
</feature>
<comment type="caution">
    <text evidence="6">The sequence shown here is derived from an EMBL/GenBank/DDBJ whole genome shotgun (WGS) entry which is preliminary data.</text>
</comment>
<protein>
    <submittedName>
        <fullName evidence="6">Cell division protein FtsK</fullName>
    </submittedName>
</protein>
<keyword evidence="6" id="KW-0132">Cell division</keyword>
<evidence type="ECO:0000256" key="2">
    <source>
        <dbReference type="ARBA" id="ARBA00022840"/>
    </source>
</evidence>
<dbReference type="InterPro" id="IPR003593">
    <property type="entry name" value="AAA+_ATPase"/>
</dbReference>
<evidence type="ECO:0000256" key="3">
    <source>
        <dbReference type="PROSITE-ProRule" id="PRU00289"/>
    </source>
</evidence>
<keyword evidence="1 3" id="KW-0547">Nucleotide-binding</keyword>
<dbReference type="PANTHER" id="PTHR22683">
    <property type="entry name" value="SPORULATION PROTEIN RELATED"/>
    <property type="match status" value="1"/>
</dbReference>
<dbReference type="CDD" id="cd01127">
    <property type="entry name" value="TrwB_TraG_TraD_VirD4"/>
    <property type="match status" value="1"/>
</dbReference>
<dbReference type="PANTHER" id="PTHR22683:SF1">
    <property type="entry name" value="TYPE VII SECRETION SYSTEM PROTEIN ESSC"/>
    <property type="match status" value="1"/>
</dbReference>
<reference evidence="6 7" key="1">
    <citation type="submission" date="2019-09" db="EMBL/GenBank/DDBJ databases">
        <title>Characterization of the phylogenetic diversity of two novel species belonging to the genus Bifidobacterium: Bifidobacterium cebidarum sp. nov. and Bifidobacterium leontopitheci sp. nov.</title>
        <authorList>
            <person name="Lugli G.A."/>
            <person name="Duranti S."/>
            <person name="Milani C."/>
            <person name="Turroni F."/>
            <person name="Ventura M."/>
        </authorList>
    </citation>
    <scope>NUCLEOTIDE SEQUENCE [LARGE SCALE GENOMIC DNA]</scope>
    <source>
        <strain evidence="6 7">LMG 31471</strain>
    </source>
</reference>
<dbReference type="SUPFAM" id="SSF52540">
    <property type="entry name" value="P-loop containing nucleoside triphosphate hydrolases"/>
    <property type="match status" value="2"/>
</dbReference>
<proteinExistence type="predicted"/>
<dbReference type="Pfam" id="PF01580">
    <property type="entry name" value="FtsK_SpoIIIE"/>
    <property type="match status" value="1"/>
</dbReference>
<dbReference type="AlphaFoldDB" id="A0A6I1GKV6"/>
<dbReference type="InterPro" id="IPR002543">
    <property type="entry name" value="FtsK_dom"/>
</dbReference>
<dbReference type="InterPro" id="IPR027417">
    <property type="entry name" value="P-loop_NTPase"/>
</dbReference>
<dbReference type="Proteomes" id="UP000441772">
    <property type="component" value="Unassembled WGS sequence"/>
</dbReference>
<feature type="compositionally biased region" description="Low complexity" evidence="4">
    <location>
        <begin position="64"/>
        <end position="83"/>
    </location>
</feature>
<accession>A0A6I1GKV6</accession>
<dbReference type="Gene3D" id="3.40.50.300">
    <property type="entry name" value="P-loop containing nucleotide triphosphate hydrolases"/>
    <property type="match status" value="1"/>
</dbReference>
<organism evidence="6 7">
    <name type="scientific">Bifidobacterium leontopitheci</name>
    <dbReference type="NCBI Taxonomy" id="2650774"/>
    <lineage>
        <taxon>Bacteria</taxon>
        <taxon>Bacillati</taxon>
        <taxon>Actinomycetota</taxon>
        <taxon>Actinomycetes</taxon>
        <taxon>Bifidobacteriales</taxon>
        <taxon>Bifidobacteriaceae</taxon>
        <taxon>Bifidobacterium</taxon>
    </lineage>
</organism>
<dbReference type="GO" id="GO:0005524">
    <property type="term" value="F:ATP binding"/>
    <property type="evidence" value="ECO:0007669"/>
    <property type="project" value="UniProtKB-UniRule"/>
</dbReference>
<feature type="region of interest" description="Disordered" evidence="4">
    <location>
        <begin position="53"/>
        <end position="86"/>
    </location>
</feature>
<dbReference type="SMART" id="SM00382">
    <property type="entry name" value="AAA"/>
    <property type="match status" value="2"/>
</dbReference>
<evidence type="ECO:0000256" key="1">
    <source>
        <dbReference type="ARBA" id="ARBA00022741"/>
    </source>
</evidence>
<dbReference type="EMBL" id="WBVT01000022">
    <property type="protein sequence ID" value="KAB7790089.1"/>
    <property type="molecule type" value="Genomic_DNA"/>
</dbReference>
<keyword evidence="6" id="KW-0131">Cell cycle</keyword>